<evidence type="ECO:0000313" key="1">
    <source>
        <dbReference type="EMBL" id="KKM87975.1"/>
    </source>
</evidence>
<gene>
    <name evidence="1" type="ORF">LCGC14_1263360</name>
</gene>
<sequence>MTISWTASDVHAGDVECCFREYWNTGGCIMCMCYGRCKLKFIMDVKIKELEKKV</sequence>
<protein>
    <submittedName>
        <fullName evidence="1">Uncharacterized protein</fullName>
    </submittedName>
</protein>
<accession>A0A0F9NGU6</accession>
<name>A0A0F9NGU6_9ZZZZ</name>
<organism evidence="1">
    <name type="scientific">marine sediment metagenome</name>
    <dbReference type="NCBI Taxonomy" id="412755"/>
    <lineage>
        <taxon>unclassified sequences</taxon>
        <taxon>metagenomes</taxon>
        <taxon>ecological metagenomes</taxon>
    </lineage>
</organism>
<reference evidence="1" key="1">
    <citation type="journal article" date="2015" name="Nature">
        <title>Complex archaea that bridge the gap between prokaryotes and eukaryotes.</title>
        <authorList>
            <person name="Spang A."/>
            <person name="Saw J.H."/>
            <person name="Jorgensen S.L."/>
            <person name="Zaremba-Niedzwiedzka K."/>
            <person name="Martijn J."/>
            <person name="Lind A.E."/>
            <person name="van Eijk R."/>
            <person name="Schleper C."/>
            <person name="Guy L."/>
            <person name="Ettema T.J."/>
        </authorList>
    </citation>
    <scope>NUCLEOTIDE SEQUENCE</scope>
</reference>
<dbReference type="AlphaFoldDB" id="A0A0F9NGU6"/>
<comment type="caution">
    <text evidence="1">The sequence shown here is derived from an EMBL/GenBank/DDBJ whole genome shotgun (WGS) entry which is preliminary data.</text>
</comment>
<proteinExistence type="predicted"/>
<dbReference type="EMBL" id="LAZR01007022">
    <property type="protein sequence ID" value="KKM87975.1"/>
    <property type="molecule type" value="Genomic_DNA"/>
</dbReference>